<proteinExistence type="predicted"/>
<keyword evidence="3" id="KW-1185">Reference proteome</keyword>
<organism evidence="2 3">
    <name type="scientific">Sediminicola arcticus</name>
    <dbReference type="NCBI Taxonomy" id="1574308"/>
    <lineage>
        <taxon>Bacteria</taxon>
        <taxon>Pseudomonadati</taxon>
        <taxon>Bacteroidota</taxon>
        <taxon>Flavobacteriia</taxon>
        <taxon>Flavobacteriales</taxon>
        <taxon>Flavobacteriaceae</taxon>
        <taxon>Sediminicola</taxon>
    </lineage>
</organism>
<dbReference type="EMBL" id="JBEXAE010000001">
    <property type="protein sequence ID" value="MET6989252.1"/>
    <property type="molecule type" value="Genomic_DNA"/>
</dbReference>
<feature type="signal peptide" evidence="1">
    <location>
        <begin position="1"/>
        <end position="19"/>
    </location>
</feature>
<gene>
    <name evidence="2" type="ORF">ABXZ36_01165</name>
</gene>
<name>A0ABV2SRC5_9FLAO</name>
<comment type="caution">
    <text evidence="2">The sequence shown here is derived from an EMBL/GenBank/DDBJ whole genome shotgun (WGS) entry which is preliminary data.</text>
</comment>
<feature type="chain" id="PRO_5047026094" description="Dihydroorotase" evidence="1">
    <location>
        <begin position="20"/>
        <end position="117"/>
    </location>
</feature>
<dbReference type="RefSeq" id="WP_354613620.1">
    <property type="nucleotide sequence ID" value="NZ_JBEXAE010000001.1"/>
</dbReference>
<protein>
    <recommendedName>
        <fullName evidence="4">Dihydroorotase</fullName>
    </recommendedName>
</protein>
<dbReference type="Proteomes" id="UP001549799">
    <property type="component" value="Unassembled WGS sequence"/>
</dbReference>
<evidence type="ECO:0000313" key="3">
    <source>
        <dbReference type="Proteomes" id="UP001549799"/>
    </source>
</evidence>
<sequence length="117" mass="13318">MKALLLVLFLFSSFNYVLGQENDKVISKGTTYTLSEPMGHTYKYIDFPRRNIIIKRGAIADYNSLIGLEIVVKDLKKDKNGSTKAILERKDGRPFFRFFPTVEANLEKAIAVGELKK</sequence>
<keyword evidence="1" id="KW-0732">Signal</keyword>
<reference evidence="2 3" key="1">
    <citation type="submission" date="2024-07" db="EMBL/GenBank/DDBJ databases">
        <title>The genome sequence of type strain Sediminicola arcticus GDMCC 1.2805.</title>
        <authorList>
            <person name="Liu Y."/>
        </authorList>
    </citation>
    <scope>NUCLEOTIDE SEQUENCE [LARGE SCALE GENOMIC DNA]</scope>
    <source>
        <strain evidence="2 3">GDMCC 1.2805</strain>
    </source>
</reference>
<accession>A0ABV2SRC5</accession>
<evidence type="ECO:0000256" key="1">
    <source>
        <dbReference type="SAM" id="SignalP"/>
    </source>
</evidence>
<evidence type="ECO:0000313" key="2">
    <source>
        <dbReference type="EMBL" id="MET6989252.1"/>
    </source>
</evidence>
<evidence type="ECO:0008006" key="4">
    <source>
        <dbReference type="Google" id="ProtNLM"/>
    </source>
</evidence>